<dbReference type="EMBL" id="LAZR01033652">
    <property type="protein sequence ID" value="KKL47468.1"/>
    <property type="molecule type" value="Genomic_DNA"/>
</dbReference>
<sequence>PLWGTGASMVVDTPAIRLPAEGGRRAVLWELNLVRVAQRQSGEILMRLLCMSLVGG</sequence>
<organism evidence="1">
    <name type="scientific">marine sediment metagenome</name>
    <dbReference type="NCBI Taxonomy" id="412755"/>
    <lineage>
        <taxon>unclassified sequences</taxon>
        <taxon>metagenomes</taxon>
        <taxon>ecological metagenomes</taxon>
    </lineage>
</organism>
<evidence type="ECO:0000313" key="1">
    <source>
        <dbReference type="EMBL" id="KKL47468.1"/>
    </source>
</evidence>
<dbReference type="AlphaFoldDB" id="A0A0F9CDL4"/>
<protein>
    <submittedName>
        <fullName evidence="1">Uncharacterized protein</fullName>
    </submittedName>
</protein>
<accession>A0A0F9CDL4</accession>
<gene>
    <name evidence="1" type="ORF">LCGC14_2335230</name>
</gene>
<comment type="caution">
    <text evidence="1">The sequence shown here is derived from an EMBL/GenBank/DDBJ whole genome shotgun (WGS) entry which is preliminary data.</text>
</comment>
<name>A0A0F9CDL4_9ZZZZ</name>
<proteinExistence type="predicted"/>
<feature type="non-terminal residue" evidence="1">
    <location>
        <position position="1"/>
    </location>
</feature>
<reference evidence="1" key="1">
    <citation type="journal article" date="2015" name="Nature">
        <title>Complex archaea that bridge the gap between prokaryotes and eukaryotes.</title>
        <authorList>
            <person name="Spang A."/>
            <person name="Saw J.H."/>
            <person name="Jorgensen S.L."/>
            <person name="Zaremba-Niedzwiedzka K."/>
            <person name="Martijn J."/>
            <person name="Lind A.E."/>
            <person name="van Eijk R."/>
            <person name="Schleper C."/>
            <person name="Guy L."/>
            <person name="Ettema T.J."/>
        </authorList>
    </citation>
    <scope>NUCLEOTIDE SEQUENCE</scope>
</reference>